<gene>
    <name evidence="1" type="ORF">RHMOL_Rhmol10G0223700</name>
</gene>
<evidence type="ECO:0000313" key="1">
    <source>
        <dbReference type="EMBL" id="KAI8536030.1"/>
    </source>
</evidence>
<protein>
    <submittedName>
        <fullName evidence="1">Uncharacterized protein</fullName>
    </submittedName>
</protein>
<keyword evidence="2" id="KW-1185">Reference proteome</keyword>
<reference evidence="1" key="1">
    <citation type="submission" date="2022-02" db="EMBL/GenBank/DDBJ databases">
        <title>Plant Genome Project.</title>
        <authorList>
            <person name="Zhang R.-G."/>
        </authorList>
    </citation>
    <scope>NUCLEOTIDE SEQUENCE</scope>
    <source>
        <strain evidence="1">AT1</strain>
    </source>
</reference>
<sequence>MARSVPKCVKLGKCIKDSPRGYLRDQSHMAHLCQVPLSKDRIVRRPSGHHEASRAKLCQFCKLQTVVTGKSMLATKDSIPGCLAPSVRLSSRLQNNSGARHVDPESVRLLWRFSYFDAGGQSVCRQHRCCSAFLWSGVLFFVRVGFGLVFLFDHLVLFFGVSKFLPVCGASLTPAGVVLLLSDVLRLFEVEGLVGVGCSLWIRVPSF</sequence>
<comment type="caution">
    <text evidence="1">The sequence shown here is derived from an EMBL/GenBank/DDBJ whole genome shotgun (WGS) entry which is preliminary data.</text>
</comment>
<accession>A0ACC0M521</accession>
<proteinExistence type="predicted"/>
<dbReference type="EMBL" id="CM046397">
    <property type="protein sequence ID" value="KAI8536030.1"/>
    <property type="molecule type" value="Genomic_DNA"/>
</dbReference>
<organism evidence="1 2">
    <name type="scientific">Rhododendron molle</name>
    <name type="common">Chinese azalea</name>
    <name type="synonym">Azalea mollis</name>
    <dbReference type="NCBI Taxonomy" id="49168"/>
    <lineage>
        <taxon>Eukaryota</taxon>
        <taxon>Viridiplantae</taxon>
        <taxon>Streptophyta</taxon>
        <taxon>Embryophyta</taxon>
        <taxon>Tracheophyta</taxon>
        <taxon>Spermatophyta</taxon>
        <taxon>Magnoliopsida</taxon>
        <taxon>eudicotyledons</taxon>
        <taxon>Gunneridae</taxon>
        <taxon>Pentapetalae</taxon>
        <taxon>asterids</taxon>
        <taxon>Ericales</taxon>
        <taxon>Ericaceae</taxon>
        <taxon>Ericoideae</taxon>
        <taxon>Rhodoreae</taxon>
        <taxon>Rhododendron</taxon>
    </lineage>
</organism>
<dbReference type="Proteomes" id="UP001062846">
    <property type="component" value="Chromosome 10"/>
</dbReference>
<name>A0ACC0M521_RHOML</name>
<evidence type="ECO:0000313" key="2">
    <source>
        <dbReference type="Proteomes" id="UP001062846"/>
    </source>
</evidence>